<evidence type="ECO:0000313" key="6">
    <source>
        <dbReference type="Proteomes" id="UP001153148"/>
    </source>
</evidence>
<keyword evidence="2" id="KW-0812">Transmembrane</keyword>
<dbReference type="CDD" id="cd03127">
    <property type="entry name" value="tetraspanin_LEL"/>
    <property type="match status" value="1"/>
</dbReference>
<dbReference type="InterPro" id="IPR008952">
    <property type="entry name" value="Tetraspanin_EC2_sf"/>
</dbReference>
<sequence length="181" mass="20104">MRCLVRRQGHRELLVIYSLGEGLRMRCLVGRQGHRELLVRYSLGGEATHALSSRTSRPQRAIGRVRLKGEGLRMRCLVGRQGHRELLLECCGVSGPDDYPKDLPTTCCLANNDIPCQHGKHESLVVYQDGCVTKLQHFISYSGDMLGGVAIGVSAVTVSPDRLPRGVRLSSFSHTLRFTKH</sequence>
<proteinExistence type="predicted"/>
<dbReference type="InterPro" id="IPR018499">
    <property type="entry name" value="Tetraspanin/Peripherin"/>
</dbReference>
<evidence type="ECO:0000256" key="2">
    <source>
        <dbReference type="ARBA" id="ARBA00022692"/>
    </source>
</evidence>
<evidence type="ECO:0000313" key="5">
    <source>
        <dbReference type="EMBL" id="CAG2069202.1"/>
    </source>
</evidence>
<protein>
    <recommendedName>
        <fullName evidence="7">Recombination activating protein 2</fullName>
    </recommendedName>
</protein>
<dbReference type="Proteomes" id="UP001153148">
    <property type="component" value="Unassembled WGS sequence"/>
</dbReference>
<reference evidence="5" key="1">
    <citation type="submission" date="2021-03" db="EMBL/GenBank/DDBJ databases">
        <authorList>
            <person name="Tran Van P."/>
        </authorList>
    </citation>
    <scope>NUCLEOTIDE SEQUENCE</scope>
</reference>
<gene>
    <name evidence="5" type="ORF">TPAB3V08_LOCUS16145</name>
</gene>
<dbReference type="Pfam" id="PF00335">
    <property type="entry name" value="Tetraspanin"/>
    <property type="match status" value="1"/>
</dbReference>
<comment type="caution">
    <text evidence="5">The sequence shown here is derived from an EMBL/GenBank/DDBJ whole genome shotgun (WGS) entry which is preliminary data.</text>
</comment>
<dbReference type="SUPFAM" id="SSF48652">
    <property type="entry name" value="Tetraspanin"/>
    <property type="match status" value="1"/>
</dbReference>
<keyword evidence="4" id="KW-0472">Membrane</keyword>
<organism evidence="5 6">
    <name type="scientific">Timema podura</name>
    <name type="common">Walking stick</name>
    <dbReference type="NCBI Taxonomy" id="61482"/>
    <lineage>
        <taxon>Eukaryota</taxon>
        <taxon>Metazoa</taxon>
        <taxon>Ecdysozoa</taxon>
        <taxon>Arthropoda</taxon>
        <taxon>Hexapoda</taxon>
        <taxon>Insecta</taxon>
        <taxon>Pterygota</taxon>
        <taxon>Neoptera</taxon>
        <taxon>Polyneoptera</taxon>
        <taxon>Phasmatodea</taxon>
        <taxon>Timematodea</taxon>
        <taxon>Timematoidea</taxon>
        <taxon>Timematidae</taxon>
        <taxon>Timema</taxon>
    </lineage>
</organism>
<accession>A0ABN7PPW4</accession>
<dbReference type="Gene3D" id="1.10.1450.10">
    <property type="entry name" value="Tetraspanin"/>
    <property type="match status" value="1"/>
</dbReference>
<comment type="subcellular location">
    <subcellularLocation>
        <location evidence="1">Membrane</location>
        <topology evidence="1">Multi-pass membrane protein</topology>
    </subcellularLocation>
</comment>
<evidence type="ECO:0000256" key="1">
    <source>
        <dbReference type="ARBA" id="ARBA00004141"/>
    </source>
</evidence>
<evidence type="ECO:0000256" key="3">
    <source>
        <dbReference type="ARBA" id="ARBA00022989"/>
    </source>
</evidence>
<keyword evidence="3" id="KW-1133">Transmembrane helix</keyword>
<evidence type="ECO:0008006" key="7">
    <source>
        <dbReference type="Google" id="ProtNLM"/>
    </source>
</evidence>
<keyword evidence="6" id="KW-1185">Reference proteome</keyword>
<dbReference type="EMBL" id="CAJPIN010121273">
    <property type="protein sequence ID" value="CAG2069202.1"/>
    <property type="molecule type" value="Genomic_DNA"/>
</dbReference>
<evidence type="ECO:0000256" key="4">
    <source>
        <dbReference type="ARBA" id="ARBA00023136"/>
    </source>
</evidence>
<name>A0ABN7PPW4_TIMPD</name>